<protein>
    <submittedName>
        <fullName evidence="1">Putative secreted protein</fullName>
    </submittedName>
</protein>
<reference evidence="1" key="1">
    <citation type="submission" date="2019-12" db="EMBL/GenBank/DDBJ databases">
        <title>An insight into the sialome of adult female Ixodes ricinus ticks feeding for 6 days.</title>
        <authorList>
            <person name="Perner J."/>
            <person name="Ribeiro J.M.C."/>
        </authorList>
    </citation>
    <scope>NUCLEOTIDE SEQUENCE</scope>
    <source>
        <strain evidence="1">Semi-engorged</strain>
        <tissue evidence="1">Salivary glands</tissue>
    </source>
</reference>
<organism evidence="1">
    <name type="scientific">Ixodes ricinus</name>
    <name type="common">Common tick</name>
    <name type="synonym">Acarus ricinus</name>
    <dbReference type="NCBI Taxonomy" id="34613"/>
    <lineage>
        <taxon>Eukaryota</taxon>
        <taxon>Metazoa</taxon>
        <taxon>Ecdysozoa</taxon>
        <taxon>Arthropoda</taxon>
        <taxon>Chelicerata</taxon>
        <taxon>Arachnida</taxon>
        <taxon>Acari</taxon>
        <taxon>Parasitiformes</taxon>
        <taxon>Ixodida</taxon>
        <taxon>Ixodoidea</taxon>
        <taxon>Ixodidae</taxon>
        <taxon>Ixodinae</taxon>
        <taxon>Ixodes</taxon>
    </lineage>
</organism>
<dbReference type="AlphaFoldDB" id="A0A6B0U7S4"/>
<dbReference type="EMBL" id="GIFC01002647">
    <property type="protein sequence ID" value="MXU84730.1"/>
    <property type="molecule type" value="Transcribed_RNA"/>
</dbReference>
<sequence length="82" mass="8864">MRGRARPAAPLLPPLQPGLPLALCGVLPAEQELLDQGLGIRQAPPQLLHLEVALVPLSAPQEGRRIRRWAARKLVLTTPIVS</sequence>
<proteinExistence type="predicted"/>
<name>A0A6B0U7S4_IXORI</name>
<accession>A0A6B0U7S4</accession>
<evidence type="ECO:0000313" key="1">
    <source>
        <dbReference type="EMBL" id="MXU84730.1"/>
    </source>
</evidence>